<keyword evidence="1" id="KW-0732">Signal</keyword>
<proteinExistence type="predicted"/>
<evidence type="ECO:0000256" key="1">
    <source>
        <dbReference type="SAM" id="SignalP"/>
    </source>
</evidence>
<name>A0ABP9FNV6_9SPHI</name>
<dbReference type="EMBL" id="BAABJI010000002">
    <property type="protein sequence ID" value="GAA4911145.1"/>
    <property type="molecule type" value="Genomic_DNA"/>
</dbReference>
<evidence type="ECO:0000259" key="2">
    <source>
        <dbReference type="Pfam" id="PF10988"/>
    </source>
</evidence>
<reference evidence="4" key="1">
    <citation type="journal article" date="2019" name="Int. J. Syst. Evol. Microbiol.">
        <title>The Global Catalogue of Microorganisms (GCM) 10K type strain sequencing project: providing services to taxonomists for standard genome sequencing and annotation.</title>
        <authorList>
            <consortium name="The Broad Institute Genomics Platform"/>
            <consortium name="The Broad Institute Genome Sequencing Center for Infectious Disease"/>
            <person name="Wu L."/>
            <person name="Ma J."/>
        </authorList>
    </citation>
    <scope>NUCLEOTIDE SEQUENCE [LARGE SCALE GENOMIC DNA]</scope>
    <source>
        <strain evidence="4">JCM 18283</strain>
    </source>
</reference>
<evidence type="ECO:0000313" key="4">
    <source>
        <dbReference type="Proteomes" id="UP001501436"/>
    </source>
</evidence>
<feature type="chain" id="PRO_5045549504" description="Putative auto-transporter adhesin head GIN domain-containing protein" evidence="1">
    <location>
        <begin position="22"/>
        <end position="201"/>
    </location>
</feature>
<dbReference type="Proteomes" id="UP001501436">
    <property type="component" value="Unassembled WGS sequence"/>
</dbReference>
<gene>
    <name evidence="3" type="ORF">GCM10023313_12570</name>
</gene>
<dbReference type="Pfam" id="PF10988">
    <property type="entry name" value="DUF2807"/>
    <property type="match status" value="1"/>
</dbReference>
<organism evidence="3 4">
    <name type="scientific">Mucilaginibacter defluvii</name>
    <dbReference type="NCBI Taxonomy" id="1196019"/>
    <lineage>
        <taxon>Bacteria</taxon>
        <taxon>Pseudomonadati</taxon>
        <taxon>Bacteroidota</taxon>
        <taxon>Sphingobacteriia</taxon>
        <taxon>Sphingobacteriales</taxon>
        <taxon>Sphingobacteriaceae</taxon>
        <taxon>Mucilaginibacter</taxon>
    </lineage>
</organism>
<dbReference type="Gene3D" id="2.160.20.120">
    <property type="match status" value="1"/>
</dbReference>
<feature type="signal peptide" evidence="1">
    <location>
        <begin position="1"/>
        <end position="21"/>
    </location>
</feature>
<dbReference type="InterPro" id="IPR021255">
    <property type="entry name" value="DUF2807"/>
</dbReference>
<feature type="domain" description="Putative auto-transporter adhesin head GIN" evidence="2">
    <location>
        <begin position="42"/>
        <end position="178"/>
    </location>
</feature>
<dbReference type="RefSeq" id="WP_345330114.1">
    <property type="nucleotide sequence ID" value="NZ_BAABJI010000002.1"/>
</dbReference>
<keyword evidence="4" id="KW-1185">Reference proteome</keyword>
<protein>
    <recommendedName>
        <fullName evidence="2">Putative auto-transporter adhesin head GIN domain-containing protein</fullName>
    </recommendedName>
</protein>
<comment type="caution">
    <text evidence="3">The sequence shown here is derived from an EMBL/GenBank/DDBJ whole genome shotgun (WGS) entry which is preliminary data.</text>
</comment>
<evidence type="ECO:0000313" key="3">
    <source>
        <dbReference type="EMBL" id="GAA4911145.1"/>
    </source>
</evidence>
<accession>A0ABP9FNV6</accession>
<sequence>MKTTIITIATICSLAFGSVNAATTDKFDDSAATVLNDVKNINKIEVRGNVELYVSNSVNDRVKVYNRYYTESALVQNNNGVLRISSYSAKKLVVWVSANDLRSITAFDNATIKSFGTLSAINLNVTLNNKATAQLNIDSYSADIKVNDNAKADLTGSVNDYAINYGGSTSVNYGKLVAMGKGQVAKNVEKYTMAKNELAAL</sequence>